<dbReference type="InterPro" id="IPR010934">
    <property type="entry name" value="NADH_DH_su5_C"/>
</dbReference>
<protein>
    <recommendedName>
        <fullName evidence="4">NADH dehydrogenase subunit 5 C-terminal domain-containing protein</fullName>
    </recommendedName>
</protein>
<comment type="caution">
    <text evidence="5">The sequence shown here is derived from an EMBL/GenBank/DDBJ whole genome shotgun (WGS) entry which is preliminary data.</text>
</comment>
<keyword evidence="2" id="KW-1278">Translocase</keyword>
<reference evidence="5 6" key="1">
    <citation type="submission" date="2018-12" db="EMBL/GenBank/DDBJ databases">
        <title>Bacillus yapensis draft genome sequence.</title>
        <authorList>
            <person name="Yu L."/>
            <person name="Xu X."/>
            <person name="Tang X."/>
        </authorList>
    </citation>
    <scope>NUCLEOTIDE SEQUENCE [LARGE SCALE GENOMIC DNA]</scope>
    <source>
        <strain evidence="5 6">XXST-01</strain>
    </source>
</reference>
<feature type="domain" description="NADH dehydrogenase subunit 5 C-terminal" evidence="4">
    <location>
        <begin position="1"/>
        <end position="27"/>
    </location>
</feature>
<evidence type="ECO:0000256" key="1">
    <source>
        <dbReference type="ARBA" id="ARBA00022448"/>
    </source>
</evidence>
<evidence type="ECO:0000256" key="3">
    <source>
        <dbReference type="ARBA" id="ARBA00023027"/>
    </source>
</evidence>
<dbReference type="EMBL" id="RXNT01000031">
    <property type="protein sequence ID" value="RTR25680.1"/>
    <property type="molecule type" value="Genomic_DNA"/>
</dbReference>
<dbReference type="Proteomes" id="UP000271374">
    <property type="component" value="Unassembled WGS sequence"/>
</dbReference>
<evidence type="ECO:0000313" key="5">
    <source>
        <dbReference type="EMBL" id="RTR25680.1"/>
    </source>
</evidence>
<dbReference type="AlphaFoldDB" id="A0A431VR36"/>
<accession>A0A431VR36</accession>
<name>A0A431VR36_9BACI</name>
<evidence type="ECO:0000259" key="4">
    <source>
        <dbReference type="Pfam" id="PF06455"/>
    </source>
</evidence>
<organism evidence="5 6">
    <name type="scientific">Bacillus yapensis</name>
    <dbReference type="NCBI Taxonomy" id="2492960"/>
    <lineage>
        <taxon>Bacteria</taxon>
        <taxon>Bacillati</taxon>
        <taxon>Bacillota</taxon>
        <taxon>Bacilli</taxon>
        <taxon>Bacillales</taxon>
        <taxon>Bacillaceae</taxon>
        <taxon>Bacillus</taxon>
    </lineage>
</organism>
<keyword evidence="3" id="KW-0520">NAD</keyword>
<dbReference type="Pfam" id="PF06455">
    <property type="entry name" value="NADH5_C"/>
    <property type="match status" value="1"/>
</dbReference>
<evidence type="ECO:0000313" key="6">
    <source>
        <dbReference type="Proteomes" id="UP000271374"/>
    </source>
</evidence>
<gene>
    <name evidence="5" type="ORF">EKG37_22530</name>
</gene>
<keyword evidence="1" id="KW-0813">Transport</keyword>
<evidence type="ECO:0000256" key="2">
    <source>
        <dbReference type="ARBA" id="ARBA00022967"/>
    </source>
</evidence>
<sequence>MGSPRFLPLSPLNENNPTVINPIKRLA</sequence>
<proteinExistence type="predicted"/>
<keyword evidence="6" id="KW-1185">Reference proteome</keyword>